<dbReference type="GO" id="GO:0032791">
    <property type="term" value="F:lead ion binding"/>
    <property type="evidence" value="ECO:0007669"/>
    <property type="project" value="TreeGrafter"/>
</dbReference>
<protein>
    <submittedName>
        <fullName evidence="2">Helix-turn-helix transcriptional regulator</fullName>
    </submittedName>
</protein>
<dbReference type="InterPro" id="IPR036388">
    <property type="entry name" value="WH-like_DNA-bd_sf"/>
</dbReference>
<dbReference type="PROSITE" id="PS50987">
    <property type="entry name" value="HTH_ARSR_2"/>
    <property type="match status" value="1"/>
</dbReference>
<dbReference type="EMBL" id="JABBGG010000008">
    <property type="protein sequence ID" value="NML62436.1"/>
    <property type="molecule type" value="Genomic_DNA"/>
</dbReference>
<dbReference type="PANTHER" id="PTHR39168:SF1">
    <property type="entry name" value="TRANSCRIPTIONAL REGULATORY PROTEIN"/>
    <property type="match status" value="1"/>
</dbReference>
<dbReference type="PANTHER" id="PTHR39168">
    <property type="entry name" value="TRANSCRIPTIONAL REGULATOR-RELATED"/>
    <property type="match status" value="1"/>
</dbReference>
<dbReference type="AlphaFoldDB" id="A0A848HKN3"/>
<dbReference type="GO" id="GO:0046686">
    <property type="term" value="P:response to cadmium ion"/>
    <property type="evidence" value="ECO:0007669"/>
    <property type="project" value="TreeGrafter"/>
</dbReference>
<dbReference type="InterPro" id="IPR001845">
    <property type="entry name" value="HTH_ArsR_DNA-bd_dom"/>
</dbReference>
<dbReference type="GO" id="GO:0097063">
    <property type="term" value="F:cadmium ion sensor activity"/>
    <property type="evidence" value="ECO:0007669"/>
    <property type="project" value="TreeGrafter"/>
</dbReference>
<dbReference type="GO" id="GO:0003677">
    <property type="term" value="F:DNA binding"/>
    <property type="evidence" value="ECO:0007669"/>
    <property type="project" value="TreeGrafter"/>
</dbReference>
<proteinExistence type="predicted"/>
<name>A0A848HKN3_9BURK</name>
<accession>A0A848HKN3</accession>
<dbReference type="GO" id="GO:0010288">
    <property type="term" value="P:response to lead ion"/>
    <property type="evidence" value="ECO:0007669"/>
    <property type="project" value="TreeGrafter"/>
</dbReference>
<evidence type="ECO:0000313" key="3">
    <source>
        <dbReference type="Proteomes" id="UP000583752"/>
    </source>
</evidence>
<dbReference type="InterPro" id="IPR036390">
    <property type="entry name" value="WH_DNA-bd_sf"/>
</dbReference>
<evidence type="ECO:0000313" key="2">
    <source>
        <dbReference type="EMBL" id="NML62436.1"/>
    </source>
</evidence>
<dbReference type="Proteomes" id="UP000583752">
    <property type="component" value="Unassembled WGS sequence"/>
</dbReference>
<reference evidence="2 3" key="1">
    <citation type="submission" date="2020-04" db="EMBL/GenBank/DDBJ databases">
        <title>Massilia sp. RP-1-19 isolated from soil.</title>
        <authorList>
            <person name="Dahal R.H."/>
        </authorList>
    </citation>
    <scope>NUCLEOTIDE SEQUENCE [LARGE SCALE GENOMIC DNA]</scope>
    <source>
        <strain evidence="2 3">RP-1-19</strain>
    </source>
</reference>
<dbReference type="InterPro" id="IPR011991">
    <property type="entry name" value="ArsR-like_HTH"/>
</dbReference>
<dbReference type="Pfam" id="PF01022">
    <property type="entry name" value="HTH_5"/>
    <property type="match status" value="1"/>
</dbReference>
<dbReference type="GO" id="GO:0003700">
    <property type="term" value="F:DNA-binding transcription factor activity"/>
    <property type="evidence" value="ECO:0007669"/>
    <property type="project" value="InterPro"/>
</dbReference>
<evidence type="ECO:0000259" key="1">
    <source>
        <dbReference type="PROSITE" id="PS50987"/>
    </source>
</evidence>
<keyword evidence="3" id="KW-1185">Reference proteome</keyword>
<organism evidence="2 3">
    <name type="scientific">Massilia polaris</name>
    <dbReference type="NCBI Taxonomy" id="2728846"/>
    <lineage>
        <taxon>Bacteria</taxon>
        <taxon>Pseudomonadati</taxon>
        <taxon>Pseudomonadota</taxon>
        <taxon>Betaproteobacteria</taxon>
        <taxon>Burkholderiales</taxon>
        <taxon>Oxalobacteraceae</taxon>
        <taxon>Telluria group</taxon>
        <taxon>Massilia</taxon>
    </lineage>
</organism>
<dbReference type="SMART" id="SM00418">
    <property type="entry name" value="HTH_ARSR"/>
    <property type="match status" value="1"/>
</dbReference>
<comment type="caution">
    <text evidence="2">The sequence shown here is derived from an EMBL/GenBank/DDBJ whole genome shotgun (WGS) entry which is preliminary data.</text>
</comment>
<dbReference type="CDD" id="cd00090">
    <property type="entry name" value="HTH_ARSR"/>
    <property type="match status" value="1"/>
</dbReference>
<feature type="domain" description="HTH arsR-type" evidence="1">
    <location>
        <begin position="2"/>
        <end position="97"/>
    </location>
</feature>
<gene>
    <name evidence="2" type="ORF">HHL21_15400</name>
</gene>
<dbReference type="Gene3D" id="1.10.10.10">
    <property type="entry name" value="Winged helix-like DNA-binding domain superfamily/Winged helix DNA-binding domain"/>
    <property type="match status" value="1"/>
</dbReference>
<dbReference type="SUPFAM" id="SSF46785">
    <property type="entry name" value="Winged helix' DNA-binding domain"/>
    <property type="match status" value="1"/>
</dbReference>
<dbReference type="NCBIfam" id="NF033788">
    <property type="entry name" value="HTH_metalloreg"/>
    <property type="match status" value="1"/>
</dbReference>
<dbReference type="InterPro" id="IPR052543">
    <property type="entry name" value="HTH_Metal-responsive_Reg"/>
</dbReference>
<sequence length="238" mass="25507">MNADMSDTHLPAVAAAIAEPSRARILCCLMDGHARTSTELAAVAQVSASTASAHLARLKQHRLVELVAQGKHRYYKLASTDVGAALEALLVVAGAPVKEFTPTTPSRLRQARTCYDHMAGSLAVALNDHFMSQGWLATVNGGTDYALSDEGELALAALGVDVAGARTKRRRFACACLDWSERKPHLAGALGTALLQLTLKRGWVEQDMDSRALTVTSAGLRQFRARFGVHEKDARFAA</sequence>
<dbReference type="RefSeq" id="WP_169467412.1">
    <property type="nucleotide sequence ID" value="NZ_JABBGG010000008.1"/>
</dbReference>